<dbReference type="HOGENOM" id="CLU_054590_2_1_1"/>
<dbReference type="Proteomes" id="UP000053820">
    <property type="component" value="Unassembled WGS sequence"/>
</dbReference>
<dbReference type="PANTHER" id="PTHR17630:SF44">
    <property type="entry name" value="PROTEIN AIM2"/>
    <property type="match status" value="1"/>
</dbReference>
<name>A0A0C9W9Q3_9AGAM</name>
<proteinExistence type="predicted"/>
<gene>
    <name evidence="2" type="ORF">HYDPIDRAFT_100295</name>
</gene>
<dbReference type="EMBL" id="KN839883">
    <property type="protein sequence ID" value="KIJ59647.1"/>
    <property type="molecule type" value="Genomic_DNA"/>
</dbReference>
<dbReference type="PANTHER" id="PTHR17630">
    <property type="entry name" value="DIENELACTONE HYDROLASE"/>
    <property type="match status" value="1"/>
</dbReference>
<accession>A0A0C9W9Q3</accession>
<evidence type="ECO:0000313" key="3">
    <source>
        <dbReference type="Proteomes" id="UP000053820"/>
    </source>
</evidence>
<feature type="non-terminal residue" evidence="2">
    <location>
        <position position="1"/>
    </location>
</feature>
<keyword evidence="3" id="KW-1185">Reference proteome</keyword>
<dbReference type="OrthoDB" id="1393670at2759"/>
<dbReference type="InterPro" id="IPR002925">
    <property type="entry name" value="Dienelactn_hydro"/>
</dbReference>
<dbReference type="InterPro" id="IPR029058">
    <property type="entry name" value="AB_hydrolase_fold"/>
</dbReference>
<dbReference type="Pfam" id="PF01738">
    <property type="entry name" value="DLH"/>
    <property type="match status" value="1"/>
</dbReference>
<dbReference type="AlphaFoldDB" id="A0A0C9W9Q3"/>
<evidence type="ECO:0000313" key="2">
    <source>
        <dbReference type="EMBL" id="KIJ59647.1"/>
    </source>
</evidence>
<organism evidence="2 3">
    <name type="scientific">Hydnomerulius pinastri MD-312</name>
    <dbReference type="NCBI Taxonomy" id="994086"/>
    <lineage>
        <taxon>Eukaryota</taxon>
        <taxon>Fungi</taxon>
        <taxon>Dikarya</taxon>
        <taxon>Basidiomycota</taxon>
        <taxon>Agaricomycotina</taxon>
        <taxon>Agaricomycetes</taxon>
        <taxon>Agaricomycetidae</taxon>
        <taxon>Boletales</taxon>
        <taxon>Boletales incertae sedis</taxon>
        <taxon>Leucogyrophana</taxon>
    </lineage>
</organism>
<feature type="domain" description="Dienelactone hydrolase" evidence="1">
    <location>
        <begin position="32"/>
        <end position="167"/>
    </location>
</feature>
<dbReference type="SUPFAM" id="SSF53474">
    <property type="entry name" value="alpha/beta-Hydrolases"/>
    <property type="match status" value="1"/>
</dbReference>
<sequence>LGPDYFFGFGVVNHPPGFDTNSWIDTALKPAQDAFPAWVNAVKAAYDGEGVTYCAVGYCFGGPFVADLLTHDWLTAAAMAHPAWLEESHFRAFKKPVMISCPEFDDTMPVAARHRAEEILSEIKVKHYIQLFSGTHHGFAVRAKPEIENDRWAKEECARAMKEWFLRFTQTD</sequence>
<protein>
    <recommendedName>
        <fullName evidence="1">Dienelactone hydrolase domain-containing protein</fullName>
    </recommendedName>
</protein>
<evidence type="ECO:0000259" key="1">
    <source>
        <dbReference type="Pfam" id="PF01738"/>
    </source>
</evidence>
<dbReference type="GO" id="GO:0016787">
    <property type="term" value="F:hydrolase activity"/>
    <property type="evidence" value="ECO:0007669"/>
    <property type="project" value="InterPro"/>
</dbReference>
<dbReference type="Gene3D" id="3.40.50.1820">
    <property type="entry name" value="alpha/beta hydrolase"/>
    <property type="match status" value="1"/>
</dbReference>
<reference evidence="2 3" key="1">
    <citation type="submission" date="2014-04" db="EMBL/GenBank/DDBJ databases">
        <title>Evolutionary Origins and Diversification of the Mycorrhizal Mutualists.</title>
        <authorList>
            <consortium name="DOE Joint Genome Institute"/>
            <consortium name="Mycorrhizal Genomics Consortium"/>
            <person name="Kohler A."/>
            <person name="Kuo A."/>
            <person name="Nagy L.G."/>
            <person name="Floudas D."/>
            <person name="Copeland A."/>
            <person name="Barry K.W."/>
            <person name="Cichocki N."/>
            <person name="Veneault-Fourrey C."/>
            <person name="LaButti K."/>
            <person name="Lindquist E.A."/>
            <person name="Lipzen A."/>
            <person name="Lundell T."/>
            <person name="Morin E."/>
            <person name="Murat C."/>
            <person name="Riley R."/>
            <person name="Ohm R."/>
            <person name="Sun H."/>
            <person name="Tunlid A."/>
            <person name="Henrissat B."/>
            <person name="Grigoriev I.V."/>
            <person name="Hibbett D.S."/>
            <person name="Martin F."/>
        </authorList>
    </citation>
    <scope>NUCLEOTIDE SEQUENCE [LARGE SCALE GENOMIC DNA]</scope>
    <source>
        <strain evidence="2 3">MD-312</strain>
    </source>
</reference>